<dbReference type="OrthoDB" id="2929351at2759"/>
<evidence type="ECO:0000313" key="5">
    <source>
        <dbReference type="Proteomes" id="UP000308652"/>
    </source>
</evidence>
<organism evidence="4 5">
    <name type="scientific">Crucibulum laeve</name>
    <dbReference type="NCBI Taxonomy" id="68775"/>
    <lineage>
        <taxon>Eukaryota</taxon>
        <taxon>Fungi</taxon>
        <taxon>Dikarya</taxon>
        <taxon>Basidiomycota</taxon>
        <taxon>Agaricomycotina</taxon>
        <taxon>Agaricomycetes</taxon>
        <taxon>Agaricomycetidae</taxon>
        <taxon>Agaricales</taxon>
        <taxon>Agaricineae</taxon>
        <taxon>Nidulariaceae</taxon>
        <taxon>Crucibulum</taxon>
    </lineage>
</organism>
<dbReference type="AlphaFoldDB" id="A0A5C3LSQ4"/>
<feature type="signal peptide" evidence="3">
    <location>
        <begin position="1"/>
        <end position="18"/>
    </location>
</feature>
<gene>
    <name evidence="4" type="ORF">BDQ12DRAFT_687437</name>
</gene>
<proteinExistence type="predicted"/>
<evidence type="ECO:0000256" key="3">
    <source>
        <dbReference type="SAM" id="SignalP"/>
    </source>
</evidence>
<keyword evidence="2" id="KW-1133">Transmembrane helix</keyword>
<keyword evidence="2" id="KW-0472">Membrane</keyword>
<protein>
    <recommendedName>
        <fullName evidence="6">DOMON domain-containing protein</fullName>
    </recommendedName>
</protein>
<dbReference type="EMBL" id="ML213617">
    <property type="protein sequence ID" value="TFK35950.1"/>
    <property type="molecule type" value="Genomic_DNA"/>
</dbReference>
<sequence>MHIQSFFLLSFLSFFCRGETITIFQIVPTADVAVADVTPSGGFTISPGGVDGNGATTYVVAAASPTTSDSPTNTLVIDASHYAWSAVPTNSGEAAVVESCTLDGKGGGGCNYLYWGVGDSTTLTTSFTGTALPLATFIVSDTGSTVPASTHSTGSGGSSTASSNPSSTNANGGSSTASSDPSSTKANGGSISMNNGISFALTIMGVIAGGLLII</sequence>
<feature type="compositionally biased region" description="Low complexity" evidence="1">
    <location>
        <begin position="148"/>
        <end position="183"/>
    </location>
</feature>
<evidence type="ECO:0000313" key="4">
    <source>
        <dbReference type="EMBL" id="TFK35950.1"/>
    </source>
</evidence>
<evidence type="ECO:0000256" key="2">
    <source>
        <dbReference type="SAM" id="Phobius"/>
    </source>
</evidence>
<dbReference type="Proteomes" id="UP000308652">
    <property type="component" value="Unassembled WGS sequence"/>
</dbReference>
<name>A0A5C3LSQ4_9AGAR</name>
<evidence type="ECO:0008006" key="6">
    <source>
        <dbReference type="Google" id="ProtNLM"/>
    </source>
</evidence>
<feature type="region of interest" description="Disordered" evidence="1">
    <location>
        <begin position="146"/>
        <end position="187"/>
    </location>
</feature>
<reference evidence="4 5" key="1">
    <citation type="journal article" date="2019" name="Nat. Ecol. Evol.">
        <title>Megaphylogeny resolves global patterns of mushroom evolution.</title>
        <authorList>
            <person name="Varga T."/>
            <person name="Krizsan K."/>
            <person name="Foldi C."/>
            <person name="Dima B."/>
            <person name="Sanchez-Garcia M."/>
            <person name="Sanchez-Ramirez S."/>
            <person name="Szollosi G.J."/>
            <person name="Szarkandi J.G."/>
            <person name="Papp V."/>
            <person name="Albert L."/>
            <person name="Andreopoulos W."/>
            <person name="Angelini C."/>
            <person name="Antonin V."/>
            <person name="Barry K.W."/>
            <person name="Bougher N.L."/>
            <person name="Buchanan P."/>
            <person name="Buyck B."/>
            <person name="Bense V."/>
            <person name="Catcheside P."/>
            <person name="Chovatia M."/>
            <person name="Cooper J."/>
            <person name="Damon W."/>
            <person name="Desjardin D."/>
            <person name="Finy P."/>
            <person name="Geml J."/>
            <person name="Haridas S."/>
            <person name="Hughes K."/>
            <person name="Justo A."/>
            <person name="Karasinski D."/>
            <person name="Kautmanova I."/>
            <person name="Kiss B."/>
            <person name="Kocsube S."/>
            <person name="Kotiranta H."/>
            <person name="LaButti K.M."/>
            <person name="Lechner B.E."/>
            <person name="Liimatainen K."/>
            <person name="Lipzen A."/>
            <person name="Lukacs Z."/>
            <person name="Mihaltcheva S."/>
            <person name="Morgado L.N."/>
            <person name="Niskanen T."/>
            <person name="Noordeloos M.E."/>
            <person name="Ohm R.A."/>
            <person name="Ortiz-Santana B."/>
            <person name="Ovrebo C."/>
            <person name="Racz N."/>
            <person name="Riley R."/>
            <person name="Savchenko A."/>
            <person name="Shiryaev A."/>
            <person name="Soop K."/>
            <person name="Spirin V."/>
            <person name="Szebenyi C."/>
            <person name="Tomsovsky M."/>
            <person name="Tulloss R.E."/>
            <person name="Uehling J."/>
            <person name="Grigoriev I.V."/>
            <person name="Vagvolgyi C."/>
            <person name="Papp T."/>
            <person name="Martin F.M."/>
            <person name="Miettinen O."/>
            <person name="Hibbett D.S."/>
            <person name="Nagy L.G."/>
        </authorList>
    </citation>
    <scope>NUCLEOTIDE SEQUENCE [LARGE SCALE GENOMIC DNA]</scope>
    <source>
        <strain evidence="4 5">CBS 166.37</strain>
    </source>
</reference>
<keyword evidence="2" id="KW-0812">Transmembrane</keyword>
<keyword evidence="5" id="KW-1185">Reference proteome</keyword>
<feature type="transmembrane region" description="Helical" evidence="2">
    <location>
        <begin position="196"/>
        <end position="213"/>
    </location>
</feature>
<feature type="chain" id="PRO_5022721547" description="DOMON domain-containing protein" evidence="3">
    <location>
        <begin position="19"/>
        <end position="214"/>
    </location>
</feature>
<keyword evidence="3" id="KW-0732">Signal</keyword>
<accession>A0A5C3LSQ4</accession>
<evidence type="ECO:0000256" key="1">
    <source>
        <dbReference type="SAM" id="MobiDB-lite"/>
    </source>
</evidence>